<evidence type="ECO:0000313" key="4">
    <source>
        <dbReference type="Proteomes" id="UP000585474"/>
    </source>
</evidence>
<evidence type="ECO:0000256" key="1">
    <source>
        <dbReference type="SAM" id="MobiDB-lite"/>
    </source>
</evidence>
<sequence>MRWNDSESRPTHTHFLIALMYMARVTASDRSETDGESHPPDGDGLHGLEHDARFASVGFLRTANPSFLAIAEHGPDRDGTKWARIPVESSSRGRRVGFEAVGWTQNHTWPQAAAEDGSGTMVLEVAVEQQEGGVAPSSEGDRGFIDVVFFGLVGFRGGSSMSSRSEVLRLSWWVEEGWRDGGVVKQGGDAEGVDRSWFS</sequence>
<protein>
    <submittedName>
        <fullName evidence="3">Uncharacterized protein</fullName>
    </submittedName>
</protein>
<keyword evidence="4" id="KW-1185">Reference proteome</keyword>
<evidence type="ECO:0000313" key="3">
    <source>
        <dbReference type="EMBL" id="GFY82251.1"/>
    </source>
</evidence>
<dbReference type="AlphaFoldDB" id="A0A7J0E6Y3"/>
<evidence type="ECO:0000256" key="2">
    <source>
        <dbReference type="SAM" id="SignalP"/>
    </source>
</evidence>
<feature type="region of interest" description="Disordered" evidence="1">
    <location>
        <begin position="27"/>
        <end position="48"/>
    </location>
</feature>
<reference evidence="3 4" key="1">
    <citation type="submission" date="2019-07" db="EMBL/GenBank/DDBJ databases">
        <title>De Novo Assembly of kiwifruit Actinidia rufa.</title>
        <authorList>
            <person name="Sugita-Konishi S."/>
            <person name="Sato K."/>
            <person name="Mori E."/>
            <person name="Abe Y."/>
            <person name="Kisaki G."/>
            <person name="Hamano K."/>
            <person name="Suezawa K."/>
            <person name="Otani M."/>
            <person name="Fukuda T."/>
            <person name="Manabe T."/>
            <person name="Gomi K."/>
            <person name="Tabuchi M."/>
            <person name="Akimitsu K."/>
            <person name="Kataoka I."/>
        </authorList>
    </citation>
    <scope>NUCLEOTIDE SEQUENCE [LARGE SCALE GENOMIC DNA]</scope>
    <source>
        <strain evidence="4">cv. Fuchu</strain>
    </source>
</reference>
<feature type="chain" id="PRO_5029509005" evidence="2">
    <location>
        <begin position="28"/>
        <end position="199"/>
    </location>
</feature>
<name>A0A7J0E6Y3_9ERIC</name>
<keyword evidence="2" id="KW-0732">Signal</keyword>
<proteinExistence type="predicted"/>
<organism evidence="3 4">
    <name type="scientific">Actinidia rufa</name>
    <dbReference type="NCBI Taxonomy" id="165716"/>
    <lineage>
        <taxon>Eukaryota</taxon>
        <taxon>Viridiplantae</taxon>
        <taxon>Streptophyta</taxon>
        <taxon>Embryophyta</taxon>
        <taxon>Tracheophyta</taxon>
        <taxon>Spermatophyta</taxon>
        <taxon>Magnoliopsida</taxon>
        <taxon>eudicotyledons</taxon>
        <taxon>Gunneridae</taxon>
        <taxon>Pentapetalae</taxon>
        <taxon>asterids</taxon>
        <taxon>Ericales</taxon>
        <taxon>Actinidiaceae</taxon>
        <taxon>Actinidia</taxon>
    </lineage>
</organism>
<gene>
    <name evidence="3" type="ORF">Acr_02g0004910</name>
</gene>
<feature type="signal peptide" evidence="2">
    <location>
        <begin position="1"/>
        <end position="27"/>
    </location>
</feature>
<accession>A0A7J0E6Y3</accession>
<dbReference type="Proteomes" id="UP000585474">
    <property type="component" value="Unassembled WGS sequence"/>
</dbReference>
<dbReference type="EMBL" id="BJWL01000002">
    <property type="protein sequence ID" value="GFY82251.1"/>
    <property type="molecule type" value="Genomic_DNA"/>
</dbReference>
<comment type="caution">
    <text evidence="3">The sequence shown here is derived from an EMBL/GenBank/DDBJ whole genome shotgun (WGS) entry which is preliminary data.</text>
</comment>